<evidence type="ECO:0000313" key="3">
    <source>
        <dbReference type="Proteomes" id="UP000078559"/>
    </source>
</evidence>
<evidence type="ECO:0000313" key="2">
    <source>
        <dbReference type="EMBL" id="KUI64561.1"/>
    </source>
</evidence>
<feature type="chain" id="PRO_5008266615" description="Secreted protein" evidence="1">
    <location>
        <begin position="18"/>
        <end position="100"/>
    </location>
</feature>
<dbReference type="EMBL" id="CM003098">
    <property type="protein sequence ID" value="KUI64561.1"/>
    <property type="molecule type" value="Genomic_DNA"/>
</dbReference>
<evidence type="ECO:0008006" key="4">
    <source>
        <dbReference type="Google" id="ProtNLM"/>
    </source>
</evidence>
<feature type="signal peptide" evidence="1">
    <location>
        <begin position="1"/>
        <end position="17"/>
    </location>
</feature>
<organism evidence="2 3">
    <name type="scientific">Cytospora mali</name>
    <name type="common">Apple Valsa canker fungus</name>
    <name type="synonym">Valsa mali</name>
    <dbReference type="NCBI Taxonomy" id="578113"/>
    <lineage>
        <taxon>Eukaryota</taxon>
        <taxon>Fungi</taxon>
        <taxon>Dikarya</taxon>
        <taxon>Ascomycota</taxon>
        <taxon>Pezizomycotina</taxon>
        <taxon>Sordariomycetes</taxon>
        <taxon>Sordariomycetidae</taxon>
        <taxon>Diaporthales</taxon>
        <taxon>Cytosporaceae</taxon>
        <taxon>Cytospora</taxon>
    </lineage>
</organism>
<protein>
    <recommendedName>
        <fullName evidence="4">Secreted protein</fullName>
    </recommendedName>
</protein>
<sequence>MVVVVVVSLSAMYASKAALLPSFFMRSSPAWNSRLESAVLGVLGVMERLEPDEGVWRCRLPLPLPLPLSGALVACGSGQYVISDGAASGTFVSPSCLRRC</sequence>
<keyword evidence="3" id="KW-1185">Reference proteome</keyword>
<gene>
    <name evidence="2" type="ORF">VM1G_00585</name>
</gene>
<name>A0A194VK79_CYTMA</name>
<accession>A0A194VK79</accession>
<dbReference type="AlphaFoldDB" id="A0A194VK79"/>
<reference evidence="2" key="1">
    <citation type="submission" date="2014-12" db="EMBL/GenBank/DDBJ databases">
        <title>Genome Sequence of Valsa Canker Pathogens Uncovers a Specific Adaption of Colonization on Woody Bark.</title>
        <authorList>
            <person name="Yin Z."/>
            <person name="Liu H."/>
            <person name="Gao X."/>
            <person name="Li Z."/>
            <person name="Song N."/>
            <person name="Ke X."/>
            <person name="Dai Q."/>
            <person name="Wu Y."/>
            <person name="Sun Y."/>
            <person name="Xu J.-R."/>
            <person name="Kang Z.K."/>
            <person name="Wang L."/>
            <person name="Huang L."/>
        </authorList>
    </citation>
    <scope>NUCLEOTIDE SEQUENCE [LARGE SCALE GENOMIC DNA]</scope>
    <source>
        <strain evidence="2">03-8</strain>
    </source>
</reference>
<evidence type="ECO:0000256" key="1">
    <source>
        <dbReference type="SAM" id="SignalP"/>
    </source>
</evidence>
<dbReference type="Proteomes" id="UP000078559">
    <property type="component" value="Chromosome 1"/>
</dbReference>
<proteinExistence type="predicted"/>
<keyword evidence="1" id="KW-0732">Signal</keyword>